<dbReference type="InterPro" id="IPR050834">
    <property type="entry name" value="Glycosyltransf_2"/>
</dbReference>
<dbReference type="RefSeq" id="WP_127917304.1">
    <property type="nucleotide sequence ID" value="NZ_RKLP01000009.1"/>
</dbReference>
<dbReference type="SUPFAM" id="SSF53448">
    <property type="entry name" value="Nucleotide-diphospho-sugar transferases"/>
    <property type="match status" value="1"/>
</dbReference>
<dbReference type="PANTHER" id="PTHR43685:SF12">
    <property type="entry name" value="GLYCOSYL TRANSFERASE FAMILY 2"/>
    <property type="match status" value="1"/>
</dbReference>
<keyword evidence="2" id="KW-0808">Transferase</keyword>
<dbReference type="OrthoDB" id="5243838at2"/>
<accession>A0A3S3AH97</accession>
<dbReference type="PANTHER" id="PTHR43685">
    <property type="entry name" value="GLYCOSYLTRANSFERASE"/>
    <property type="match status" value="1"/>
</dbReference>
<dbReference type="GO" id="GO:0016740">
    <property type="term" value="F:transferase activity"/>
    <property type="evidence" value="ECO:0007669"/>
    <property type="project" value="UniProtKB-KW"/>
</dbReference>
<evidence type="ECO:0000313" key="2">
    <source>
        <dbReference type="EMBL" id="RVW08150.1"/>
    </source>
</evidence>
<proteinExistence type="predicted"/>
<protein>
    <submittedName>
        <fullName evidence="2">Glycosyltransferase</fullName>
    </submittedName>
</protein>
<dbReference type="AlphaFoldDB" id="A0A3S3AH97"/>
<dbReference type="InterPro" id="IPR029044">
    <property type="entry name" value="Nucleotide-diphossugar_trans"/>
</dbReference>
<evidence type="ECO:0000313" key="3">
    <source>
        <dbReference type="Proteomes" id="UP000286208"/>
    </source>
</evidence>
<dbReference type="InterPro" id="IPR001173">
    <property type="entry name" value="Glyco_trans_2-like"/>
</dbReference>
<feature type="domain" description="Glycosyltransferase 2-like" evidence="1">
    <location>
        <begin position="9"/>
        <end position="161"/>
    </location>
</feature>
<gene>
    <name evidence="2" type="ORF">EGT67_17190</name>
</gene>
<keyword evidence="3" id="KW-1185">Reference proteome</keyword>
<organism evidence="2 3">
    <name type="scientific">Prescottella agglutinans</name>
    <dbReference type="NCBI Taxonomy" id="1644129"/>
    <lineage>
        <taxon>Bacteria</taxon>
        <taxon>Bacillati</taxon>
        <taxon>Actinomycetota</taxon>
        <taxon>Actinomycetes</taxon>
        <taxon>Mycobacteriales</taxon>
        <taxon>Nocardiaceae</taxon>
        <taxon>Prescottella</taxon>
    </lineage>
</organism>
<dbReference type="Pfam" id="PF00535">
    <property type="entry name" value="Glycos_transf_2"/>
    <property type="match status" value="1"/>
</dbReference>
<dbReference type="EMBL" id="RKLP01000009">
    <property type="protein sequence ID" value="RVW08150.1"/>
    <property type="molecule type" value="Genomic_DNA"/>
</dbReference>
<sequence length="295" mass="32368">MSRTPVLVSVVVPAVNATPVVDVQLTALAAQDYPGEFEVIVADNGSTDGLARHLSDHPLAERLRLRRVDAGAAPGAAHARNVGVEAARGDFIAFCDADDQAHPQWLRRLVARAADFDAVSGPVETTTLNSPRAAEWTPVNAPEARTEVPGLFPVAGSCNLAMWRSTIDKVGPWDVDCLRGGEDVDYCLRIQLAGLTLGHEPEAMMAYRVKSSYPALWRQQYAWAQSDVDTYVRYRDRGHRRRNPLLALAMPVLLVLRNPLLPQSVTKLPTGTWICYLAGFAGRIRGSIRHRVLYV</sequence>
<dbReference type="Proteomes" id="UP000286208">
    <property type="component" value="Unassembled WGS sequence"/>
</dbReference>
<comment type="caution">
    <text evidence="2">The sequence shown here is derived from an EMBL/GenBank/DDBJ whole genome shotgun (WGS) entry which is preliminary data.</text>
</comment>
<dbReference type="Gene3D" id="3.90.550.10">
    <property type="entry name" value="Spore Coat Polysaccharide Biosynthesis Protein SpsA, Chain A"/>
    <property type="match status" value="1"/>
</dbReference>
<reference evidence="2 3" key="1">
    <citation type="submission" date="2018-11" db="EMBL/GenBank/DDBJ databases">
        <title>Rhodococcus spongicola sp. nov. and Rhodococcus xishaensis sp. nov. from marine sponges.</title>
        <authorList>
            <person name="Li L."/>
            <person name="Lin H.W."/>
        </authorList>
    </citation>
    <scope>NUCLEOTIDE SEQUENCE [LARGE SCALE GENOMIC DNA]</scope>
    <source>
        <strain evidence="2 3">CCTCC AB2014297</strain>
    </source>
</reference>
<name>A0A3S3AH97_9NOCA</name>
<evidence type="ECO:0000259" key="1">
    <source>
        <dbReference type="Pfam" id="PF00535"/>
    </source>
</evidence>